<dbReference type="EMBL" id="UINC01001289">
    <property type="protein sequence ID" value="SUZ76731.1"/>
    <property type="molecule type" value="Genomic_DNA"/>
</dbReference>
<dbReference type="Gene3D" id="3.30.1540.10">
    <property type="entry name" value="formyl-coa transferase, domain 3"/>
    <property type="match status" value="1"/>
</dbReference>
<sequence length="396" mass="42786">VTDLPLKDVVVLDMGQIYNGPYCGYLLAMSGARVIKIEAPGGEGMRGRSSDVSSSYPFCMLNGNKETITLNLKSDRGRALLKELATHADVLIENFAPGTMERNQVGSNELTALNPRLIYAAATGFGQGGPHRDYLAMDVTVQAMTGVVAITGNEGQPPLKSGPALCDILGGVHLYGAITTALYRREHTGCGAILDVAMQDAVFPTLCSALGAYYLAGGNPPRTGNRHQALSVAPYNVYPTSDGHVAIICIRDNHWLRLLEAMGRKDLENDARFVDMAARAANMESTDTVVEEWTQTKTKEDVFRICQEHDVICAPVQSLDDVVNDPHLLERGALTKVSHPKYGTVALPSTALRFNDVEPPEVKLPRGVGADNDSVYGDLLNLTPEHIDELREAEAI</sequence>
<dbReference type="SUPFAM" id="SSF89796">
    <property type="entry name" value="CoA-transferase family III (CaiB/BaiF)"/>
    <property type="match status" value="1"/>
</dbReference>
<accession>A0A381QBM6</accession>
<dbReference type="Pfam" id="PF02515">
    <property type="entry name" value="CoA_transf_3"/>
    <property type="match status" value="1"/>
</dbReference>
<dbReference type="PANTHER" id="PTHR48207:SF3">
    <property type="entry name" value="SUCCINATE--HYDROXYMETHYLGLUTARATE COA-TRANSFERASE"/>
    <property type="match status" value="1"/>
</dbReference>
<dbReference type="GO" id="GO:0008410">
    <property type="term" value="F:CoA-transferase activity"/>
    <property type="evidence" value="ECO:0007669"/>
    <property type="project" value="TreeGrafter"/>
</dbReference>
<organism evidence="2">
    <name type="scientific">marine metagenome</name>
    <dbReference type="NCBI Taxonomy" id="408172"/>
    <lineage>
        <taxon>unclassified sequences</taxon>
        <taxon>metagenomes</taxon>
        <taxon>ecological metagenomes</taxon>
    </lineage>
</organism>
<evidence type="ECO:0000256" key="1">
    <source>
        <dbReference type="ARBA" id="ARBA00022679"/>
    </source>
</evidence>
<feature type="non-terminal residue" evidence="2">
    <location>
        <position position="1"/>
    </location>
</feature>
<protein>
    <recommendedName>
        <fullName evidence="3">CoA transferase</fullName>
    </recommendedName>
</protein>
<reference evidence="2" key="1">
    <citation type="submission" date="2018-05" db="EMBL/GenBank/DDBJ databases">
        <authorList>
            <person name="Lanie J.A."/>
            <person name="Ng W.-L."/>
            <person name="Kazmierczak K.M."/>
            <person name="Andrzejewski T.M."/>
            <person name="Davidsen T.M."/>
            <person name="Wayne K.J."/>
            <person name="Tettelin H."/>
            <person name="Glass J.I."/>
            <person name="Rusch D."/>
            <person name="Podicherti R."/>
            <person name="Tsui H.-C.T."/>
            <person name="Winkler M.E."/>
        </authorList>
    </citation>
    <scope>NUCLEOTIDE SEQUENCE</scope>
</reference>
<dbReference type="AlphaFoldDB" id="A0A381QBM6"/>
<dbReference type="PANTHER" id="PTHR48207">
    <property type="entry name" value="SUCCINATE--HYDROXYMETHYLGLUTARATE COA-TRANSFERASE"/>
    <property type="match status" value="1"/>
</dbReference>
<name>A0A381QBM6_9ZZZZ</name>
<dbReference type="InterPro" id="IPR023606">
    <property type="entry name" value="CoA-Trfase_III_dom_1_sf"/>
</dbReference>
<dbReference type="Gene3D" id="3.40.50.10540">
    <property type="entry name" value="Crotonobetainyl-coa:carnitine coa-transferase, domain 1"/>
    <property type="match status" value="1"/>
</dbReference>
<dbReference type="InterPro" id="IPR044855">
    <property type="entry name" value="CoA-Trfase_III_dom3_sf"/>
</dbReference>
<evidence type="ECO:0000313" key="2">
    <source>
        <dbReference type="EMBL" id="SUZ76731.1"/>
    </source>
</evidence>
<dbReference type="InterPro" id="IPR050483">
    <property type="entry name" value="CoA-transferase_III_domain"/>
</dbReference>
<gene>
    <name evidence="2" type="ORF">METZ01_LOCUS29585</name>
</gene>
<keyword evidence="1" id="KW-0808">Transferase</keyword>
<evidence type="ECO:0008006" key="3">
    <source>
        <dbReference type="Google" id="ProtNLM"/>
    </source>
</evidence>
<dbReference type="InterPro" id="IPR003673">
    <property type="entry name" value="CoA-Trfase_fam_III"/>
</dbReference>
<proteinExistence type="predicted"/>